<feature type="compositionally biased region" description="Basic residues" evidence="1">
    <location>
        <begin position="1"/>
        <end position="11"/>
    </location>
</feature>
<comment type="caution">
    <text evidence="2">The sequence shown here is derived from an EMBL/GenBank/DDBJ whole genome shotgun (WGS) entry which is preliminary data.</text>
</comment>
<dbReference type="EMBL" id="CAJVPP010002217">
    <property type="protein sequence ID" value="CAG8592156.1"/>
    <property type="molecule type" value="Genomic_DNA"/>
</dbReference>
<dbReference type="AlphaFoldDB" id="A0A9N9C5L2"/>
<gene>
    <name evidence="2" type="ORF">FMOSSE_LOCUS8497</name>
</gene>
<protein>
    <submittedName>
        <fullName evidence="2">16594_t:CDS:1</fullName>
    </submittedName>
</protein>
<evidence type="ECO:0000256" key="1">
    <source>
        <dbReference type="SAM" id="MobiDB-lite"/>
    </source>
</evidence>
<evidence type="ECO:0000313" key="3">
    <source>
        <dbReference type="Proteomes" id="UP000789375"/>
    </source>
</evidence>
<sequence length="43" mass="4672">MYGRSRGHSNHGSRLEGHGSHNDNRLRSCSSHGSGGLRGYGNY</sequence>
<proteinExistence type="predicted"/>
<name>A0A9N9C5L2_FUNMO</name>
<organism evidence="2 3">
    <name type="scientific">Funneliformis mosseae</name>
    <name type="common">Endomycorrhizal fungus</name>
    <name type="synonym">Glomus mosseae</name>
    <dbReference type="NCBI Taxonomy" id="27381"/>
    <lineage>
        <taxon>Eukaryota</taxon>
        <taxon>Fungi</taxon>
        <taxon>Fungi incertae sedis</taxon>
        <taxon>Mucoromycota</taxon>
        <taxon>Glomeromycotina</taxon>
        <taxon>Glomeromycetes</taxon>
        <taxon>Glomerales</taxon>
        <taxon>Glomeraceae</taxon>
        <taxon>Funneliformis</taxon>
    </lineage>
</organism>
<keyword evidence="3" id="KW-1185">Reference proteome</keyword>
<reference evidence="2" key="1">
    <citation type="submission" date="2021-06" db="EMBL/GenBank/DDBJ databases">
        <authorList>
            <person name="Kallberg Y."/>
            <person name="Tangrot J."/>
            <person name="Rosling A."/>
        </authorList>
    </citation>
    <scope>NUCLEOTIDE SEQUENCE</scope>
    <source>
        <strain evidence="2">87-6 pot B 2015</strain>
    </source>
</reference>
<feature type="non-terminal residue" evidence="2">
    <location>
        <position position="1"/>
    </location>
</feature>
<feature type="region of interest" description="Disordered" evidence="1">
    <location>
        <begin position="1"/>
        <end position="43"/>
    </location>
</feature>
<evidence type="ECO:0000313" key="2">
    <source>
        <dbReference type="EMBL" id="CAG8592156.1"/>
    </source>
</evidence>
<feature type="compositionally biased region" description="Basic and acidic residues" evidence="1">
    <location>
        <begin position="13"/>
        <end position="26"/>
    </location>
</feature>
<accession>A0A9N9C5L2</accession>
<feature type="compositionally biased region" description="Gly residues" evidence="1">
    <location>
        <begin position="33"/>
        <end position="43"/>
    </location>
</feature>
<dbReference type="Proteomes" id="UP000789375">
    <property type="component" value="Unassembled WGS sequence"/>
</dbReference>